<organism evidence="3 4">
    <name type="scientific">Anaerobacillus alkaliphilus</name>
    <dbReference type="NCBI Taxonomy" id="1548597"/>
    <lineage>
        <taxon>Bacteria</taxon>
        <taxon>Bacillati</taxon>
        <taxon>Bacillota</taxon>
        <taxon>Bacilli</taxon>
        <taxon>Bacillales</taxon>
        <taxon>Bacillaceae</taxon>
        <taxon>Anaerobacillus</taxon>
    </lineage>
</organism>
<dbReference type="InterPro" id="IPR007157">
    <property type="entry name" value="PspA_VIPP1"/>
</dbReference>
<dbReference type="PANTHER" id="PTHR31088:SF6">
    <property type="entry name" value="PHAGE SHOCK PROTEIN A"/>
    <property type="match status" value="1"/>
</dbReference>
<sequence>MSLLKRFRDIMASNMNAAIDKAEDPEKMLNQYLRELRSQLGTAKAEAATMMATEQRARRQLDECLAEINKFERYAVRSLEMGNEADARQFLDRKAQVAVKEAELKQVYEQAAANAKKLREIHEKFQSDIQELETRQIELKGKLSAAKVQQKINRGSELEEKAERTLFEAEALAELNSPDNELDRLLEEYTQKDSSSVDNELEALKKKLNGK</sequence>
<comment type="similarity">
    <text evidence="1">Belongs to the PspA/Vipp/IM30 family.</text>
</comment>
<keyword evidence="2" id="KW-0175">Coiled coil</keyword>
<dbReference type="Pfam" id="PF04012">
    <property type="entry name" value="PspA_IM30"/>
    <property type="match status" value="1"/>
</dbReference>
<dbReference type="Proteomes" id="UP000290649">
    <property type="component" value="Unassembled WGS sequence"/>
</dbReference>
<protein>
    <submittedName>
        <fullName evidence="3">PspA/IM30 family protein</fullName>
    </submittedName>
</protein>
<evidence type="ECO:0000313" key="4">
    <source>
        <dbReference type="Proteomes" id="UP000290649"/>
    </source>
</evidence>
<dbReference type="OrthoDB" id="9779630at2"/>
<dbReference type="PANTHER" id="PTHR31088">
    <property type="entry name" value="MEMBRANE-ASSOCIATED PROTEIN VIPP1, CHLOROPLASTIC"/>
    <property type="match status" value="1"/>
</dbReference>
<feature type="coiled-coil region" evidence="2">
    <location>
        <begin position="101"/>
        <end position="149"/>
    </location>
</feature>
<name>A0A4Q0VSV1_9BACI</name>
<gene>
    <name evidence="3" type="ORF">DS745_09120</name>
</gene>
<accession>A0A4Q0VSV1</accession>
<keyword evidence="4" id="KW-1185">Reference proteome</keyword>
<evidence type="ECO:0000256" key="1">
    <source>
        <dbReference type="ARBA" id="ARBA00043985"/>
    </source>
</evidence>
<evidence type="ECO:0000256" key="2">
    <source>
        <dbReference type="SAM" id="Coils"/>
    </source>
</evidence>
<dbReference type="EMBL" id="QOUX01000032">
    <property type="protein sequence ID" value="RXJ01632.1"/>
    <property type="molecule type" value="Genomic_DNA"/>
</dbReference>
<evidence type="ECO:0000313" key="3">
    <source>
        <dbReference type="EMBL" id="RXJ01632.1"/>
    </source>
</evidence>
<reference evidence="3 4" key="1">
    <citation type="journal article" date="2019" name="Int. J. Syst. Evol. Microbiol.">
        <title>Anaerobacillus alkaliphilus sp. nov., a novel alkaliphilic and moderately halophilic bacterium.</title>
        <authorList>
            <person name="Borsodi A.K."/>
            <person name="Aszalos J.M."/>
            <person name="Bihari P."/>
            <person name="Nagy I."/>
            <person name="Schumann P."/>
            <person name="Sproer C."/>
            <person name="Kovacs A.L."/>
            <person name="Boka K."/>
            <person name="Dobosy P."/>
            <person name="Ovari M."/>
            <person name="Szili-Kovacs T."/>
            <person name="Toth E."/>
        </authorList>
    </citation>
    <scope>NUCLEOTIDE SEQUENCE [LARGE SCALE GENOMIC DNA]</scope>
    <source>
        <strain evidence="3 4">B16-10</strain>
    </source>
</reference>
<dbReference type="AlphaFoldDB" id="A0A4Q0VSV1"/>
<comment type="caution">
    <text evidence="3">The sequence shown here is derived from an EMBL/GenBank/DDBJ whole genome shotgun (WGS) entry which is preliminary data.</text>
</comment>
<proteinExistence type="inferred from homology"/>
<dbReference type="RefSeq" id="WP_129077934.1">
    <property type="nucleotide sequence ID" value="NZ_QOUX01000032.1"/>
</dbReference>